<reference evidence="2 3" key="1">
    <citation type="journal article" date="2012" name="Proc. Natl. Acad. Sci. U.S.A.">
        <title>Antigenic diversity is generated by distinct evolutionary mechanisms in African trypanosome species.</title>
        <authorList>
            <person name="Jackson A.P."/>
            <person name="Berry A."/>
            <person name="Aslett M."/>
            <person name="Allison H.C."/>
            <person name="Burton P."/>
            <person name="Vavrova-Anderson J."/>
            <person name="Brown R."/>
            <person name="Browne H."/>
            <person name="Corton N."/>
            <person name="Hauser H."/>
            <person name="Gamble J."/>
            <person name="Gilderthorp R."/>
            <person name="Marcello L."/>
            <person name="McQuillan J."/>
            <person name="Otto T.D."/>
            <person name="Quail M.A."/>
            <person name="Sanders M.J."/>
            <person name="van Tonder A."/>
            <person name="Ginger M.L."/>
            <person name="Field M.C."/>
            <person name="Barry J.D."/>
            <person name="Hertz-Fowler C."/>
            <person name="Berriman M."/>
        </authorList>
    </citation>
    <scope>NUCLEOTIDE SEQUENCE</scope>
    <source>
        <strain evidence="2 3">Y486</strain>
    </source>
</reference>
<feature type="region of interest" description="Disordered" evidence="1">
    <location>
        <begin position="1"/>
        <end position="33"/>
    </location>
</feature>
<feature type="non-terminal residue" evidence="2">
    <location>
        <position position="319"/>
    </location>
</feature>
<evidence type="ECO:0000313" key="3">
    <source>
        <dbReference type="Proteomes" id="UP000009027"/>
    </source>
</evidence>
<keyword evidence="3" id="KW-1185">Reference proteome</keyword>
<dbReference type="VEuPathDB" id="TriTrypDB:TvY486_0039515"/>
<feature type="compositionally biased region" description="Basic and acidic residues" evidence="1">
    <location>
        <begin position="1"/>
        <end position="10"/>
    </location>
</feature>
<organism evidence="2 3">
    <name type="scientific">Trypanosoma vivax (strain Y486)</name>
    <dbReference type="NCBI Taxonomy" id="1055687"/>
    <lineage>
        <taxon>Eukaryota</taxon>
        <taxon>Discoba</taxon>
        <taxon>Euglenozoa</taxon>
        <taxon>Kinetoplastea</taxon>
        <taxon>Metakinetoplastina</taxon>
        <taxon>Trypanosomatida</taxon>
        <taxon>Trypanosomatidae</taxon>
        <taxon>Trypanosoma</taxon>
        <taxon>Duttonella</taxon>
    </lineage>
</organism>
<evidence type="ECO:0000313" key="2">
    <source>
        <dbReference type="EMBL" id="CCD21051.1"/>
    </source>
</evidence>
<sequence length="319" mass="36290">MCRAFEEGRVPRTQRGAILDHGRPETRHSRPDRLSESLLEQFRTGTSKHFGWLHGVLTRKTGRLESERCSAQYAGSDTARQHPLAETQANNARKPDLGKAARQGNPIICPLSRMVCALWHTSVVRLVKIHDLERDFALPQDKETRRPALSYKNGNTWHVSGEDFELRGTLVGNMAEHPPDAVPAVEERPTRAGEEDSVDNEEMLKCAWCEKTNTAHAWLRNHMLQKHPENKLSSGPKEAQEQPVSDGEAEKDEQEQKEFVCQQCHRVLESGRWLARHKCEPTSIINSDGSSVAAQSVKVTCPICSKEWHYRWLLRHMLM</sequence>
<dbReference type="AlphaFoldDB" id="F9WU05"/>
<gene>
    <name evidence="2" type="ORF">TvY486_0039515</name>
</gene>
<evidence type="ECO:0000256" key="1">
    <source>
        <dbReference type="SAM" id="MobiDB-lite"/>
    </source>
</evidence>
<dbReference type="Proteomes" id="UP000009027">
    <property type="component" value="Unassembled WGS sequence"/>
</dbReference>
<feature type="region of interest" description="Disordered" evidence="1">
    <location>
        <begin position="228"/>
        <end position="254"/>
    </location>
</feature>
<accession>F9WU05</accession>
<feature type="region of interest" description="Disordered" evidence="1">
    <location>
        <begin position="73"/>
        <end position="101"/>
    </location>
</feature>
<protein>
    <recommendedName>
        <fullName evidence="4">C2H2-type domain-containing protein</fullName>
    </recommendedName>
</protein>
<evidence type="ECO:0008006" key="4">
    <source>
        <dbReference type="Google" id="ProtNLM"/>
    </source>
</evidence>
<proteinExistence type="predicted"/>
<feature type="compositionally biased region" description="Basic and acidic residues" evidence="1">
    <location>
        <begin position="18"/>
        <end position="33"/>
    </location>
</feature>
<name>F9WU05_TRYVY</name>
<dbReference type="EMBL" id="CAEX01006876">
    <property type="protein sequence ID" value="CCD21051.1"/>
    <property type="molecule type" value="Genomic_DNA"/>
</dbReference>